<evidence type="ECO:0000256" key="2">
    <source>
        <dbReference type="ARBA" id="ARBA00022645"/>
    </source>
</evidence>
<feature type="domain" description="Penicillin-binding protein dimerisation" evidence="6">
    <location>
        <begin position="64"/>
        <end position="253"/>
    </location>
</feature>
<feature type="domain" description="Penicillin-binding protein transpeptidase" evidence="5">
    <location>
        <begin position="303"/>
        <end position="589"/>
    </location>
</feature>
<evidence type="ECO:0000259" key="5">
    <source>
        <dbReference type="Pfam" id="PF00905"/>
    </source>
</evidence>
<dbReference type="Gene3D" id="3.30.450.330">
    <property type="match status" value="1"/>
</dbReference>
<keyword evidence="3 4" id="KW-0472">Membrane</keyword>
<evidence type="ECO:0000256" key="1">
    <source>
        <dbReference type="ARBA" id="ARBA00004370"/>
    </source>
</evidence>
<dbReference type="InterPro" id="IPR036138">
    <property type="entry name" value="PBP_dimer_sf"/>
</dbReference>
<dbReference type="GO" id="GO:0005886">
    <property type="term" value="C:plasma membrane"/>
    <property type="evidence" value="ECO:0007669"/>
    <property type="project" value="TreeGrafter"/>
</dbReference>
<dbReference type="GO" id="GO:0071555">
    <property type="term" value="P:cell wall organization"/>
    <property type="evidence" value="ECO:0007669"/>
    <property type="project" value="TreeGrafter"/>
</dbReference>
<dbReference type="InterPro" id="IPR012338">
    <property type="entry name" value="Beta-lactam/transpept-like"/>
</dbReference>
<feature type="transmembrane region" description="Helical" evidence="4">
    <location>
        <begin position="20"/>
        <end position="38"/>
    </location>
</feature>
<dbReference type="OrthoDB" id="9766847at2"/>
<dbReference type="InterPro" id="IPR005311">
    <property type="entry name" value="PBP_dimer"/>
</dbReference>
<dbReference type="SUPFAM" id="SSF56601">
    <property type="entry name" value="beta-lactamase/transpeptidase-like"/>
    <property type="match status" value="1"/>
</dbReference>
<dbReference type="GO" id="GO:0004180">
    <property type="term" value="F:carboxypeptidase activity"/>
    <property type="evidence" value="ECO:0007669"/>
    <property type="project" value="UniProtKB-KW"/>
</dbReference>
<organism evidence="7 8">
    <name type="scientific">Bathymodiolus azoricus thioautotrophic gill symbiont</name>
    <dbReference type="NCBI Taxonomy" id="235205"/>
    <lineage>
        <taxon>Bacteria</taxon>
        <taxon>Pseudomonadati</taxon>
        <taxon>Pseudomonadota</taxon>
        <taxon>Gammaproteobacteria</taxon>
        <taxon>sulfur-oxidizing symbionts</taxon>
    </lineage>
</organism>
<dbReference type="Gene3D" id="3.90.1310.10">
    <property type="entry name" value="Penicillin-binding protein 2a (Domain 2)"/>
    <property type="match status" value="1"/>
</dbReference>
<dbReference type="EMBL" id="CDSC02000479">
    <property type="protein sequence ID" value="SEI03885.1"/>
    <property type="molecule type" value="Genomic_DNA"/>
</dbReference>
<evidence type="ECO:0000313" key="8">
    <source>
        <dbReference type="Proteomes" id="UP000198988"/>
    </source>
</evidence>
<dbReference type="Gene3D" id="3.40.710.10">
    <property type="entry name" value="DD-peptidase/beta-lactamase superfamily"/>
    <property type="match status" value="1"/>
</dbReference>
<dbReference type="PANTHER" id="PTHR30627:SF1">
    <property type="entry name" value="PEPTIDOGLYCAN D,D-TRANSPEPTIDASE FTSI"/>
    <property type="match status" value="1"/>
</dbReference>
<sequence length="624" mass="70309">MKLFKIGLFQKSQNYSRRQLVVQSIFTSLGVIFFFRIINIYQIDVGGVGIQEKARKQTEITSSIKARRGDILDRNGDVLASNLILKKINLDSTQIQKTFIPKLAQALMMPEKKLEKAIKKKLSKHAGRKNLIIKRNLRLTNPILENIEALRKIKLKICKMKRKKNKINLFDKVLILTKLKADKPTYSKVKVCKSERIKGVRFQTDTHRYYPKSAALAPLIGRINHDKKGVSGIEGEFESILAGQNSLTHLSFDPDSQGTYFNPIVHKTLKHGQDIQLTIDTNVQFHAYVAIKKSVKKLEASSGSAIILKPNGEILAMVNYPAADPNNKALYNPKHYRNRVLSDKLEPGSTIKPFTMLLALEKKKITAKDDELIDVTKRIGHLKPDKKYKYMSVKKILQRSHNLGTLNVAERLKKEELYDTWRKLGFGRPLGLIPSIENSGLLKHYSDWSKADKRSLSFGYGPMQTNLAQLARAYLVFANDGAIPPLKLINGIATNEQKTQVFSKQATHRIAELLDAVVSLKGSGYRAQIKGYSVAGKTGTAEMVINGRYSKNGAKRTFFTGFVPAKKPKYVMAVRLDYPKKCYAYYKPYSKISCEGSNSAAIVFKEAMENILSSDQSVKLLAKK</sequence>
<keyword evidence="4" id="KW-0812">Transmembrane</keyword>
<dbReference type="PANTHER" id="PTHR30627">
    <property type="entry name" value="PEPTIDOGLYCAN D,D-TRANSPEPTIDASE"/>
    <property type="match status" value="1"/>
</dbReference>
<gene>
    <name evidence="7" type="ORF">BAZSYMA_ACONTIG04577_0</name>
</gene>
<dbReference type="SUPFAM" id="SSF56519">
    <property type="entry name" value="Penicillin binding protein dimerisation domain"/>
    <property type="match status" value="1"/>
</dbReference>
<dbReference type="Pfam" id="PF00905">
    <property type="entry name" value="Transpeptidase"/>
    <property type="match status" value="1"/>
</dbReference>
<evidence type="ECO:0000256" key="3">
    <source>
        <dbReference type="ARBA" id="ARBA00023136"/>
    </source>
</evidence>
<dbReference type="InterPro" id="IPR001460">
    <property type="entry name" value="PCN-bd_Tpept"/>
</dbReference>
<dbReference type="Proteomes" id="UP000198988">
    <property type="component" value="Unassembled WGS sequence"/>
</dbReference>
<dbReference type="RefSeq" id="WP_090718264.1">
    <property type="nucleotide sequence ID" value="NZ_CAESAP020000084.1"/>
</dbReference>
<reference evidence="8" key="1">
    <citation type="submission" date="2016-06" db="EMBL/GenBank/DDBJ databases">
        <authorList>
            <person name="Petersen J."/>
            <person name="Sayavedra L."/>
        </authorList>
    </citation>
    <scope>NUCLEOTIDE SEQUENCE [LARGE SCALE GENOMIC DNA]</scope>
    <source>
        <strain evidence="8">BazSymA</strain>
    </source>
</reference>
<keyword evidence="2" id="KW-0378">Hydrolase</keyword>
<keyword evidence="7" id="KW-0808">Transferase</keyword>
<keyword evidence="4" id="KW-1133">Transmembrane helix</keyword>
<name>A0A1H6MW81_9GAMM</name>
<dbReference type="Pfam" id="PF03717">
    <property type="entry name" value="PBP_dimer"/>
    <property type="match status" value="1"/>
</dbReference>
<evidence type="ECO:0000313" key="7">
    <source>
        <dbReference type="EMBL" id="SEI03885.1"/>
    </source>
</evidence>
<evidence type="ECO:0000256" key="4">
    <source>
        <dbReference type="SAM" id="Phobius"/>
    </source>
</evidence>
<keyword evidence="2" id="KW-0645">Protease</keyword>
<dbReference type="GO" id="GO:0008658">
    <property type="term" value="F:penicillin binding"/>
    <property type="evidence" value="ECO:0007669"/>
    <property type="project" value="InterPro"/>
</dbReference>
<protein>
    <submittedName>
        <fullName evidence="7">Peptidoglycan glycosyltransferase</fullName>
    </submittedName>
</protein>
<accession>A0A1H6MW81</accession>
<dbReference type="GO" id="GO:0016740">
    <property type="term" value="F:transferase activity"/>
    <property type="evidence" value="ECO:0007669"/>
    <property type="project" value="UniProtKB-KW"/>
</dbReference>
<keyword evidence="2" id="KW-0121">Carboxypeptidase</keyword>
<comment type="subcellular location">
    <subcellularLocation>
        <location evidence="1">Membrane</location>
    </subcellularLocation>
</comment>
<proteinExistence type="predicted"/>
<evidence type="ECO:0000259" key="6">
    <source>
        <dbReference type="Pfam" id="PF03717"/>
    </source>
</evidence>
<dbReference type="AlphaFoldDB" id="A0A1H6MW81"/>
<dbReference type="InterPro" id="IPR050515">
    <property type="entry name" value="Beta-lactam/transpept"/>
</dbReference>